<comment type="subcellular location">
    <subcellularLocation>
        <location evidence="4">Cytoplasm</location>
    </subcellularLocation>
</comment>
<dbReference type="EMBL" id="JOPB01000007">
    <property type="protein sequence ID" value="OUI78390.1"/>
    <property type="molecule type" value="Genomic_DNA"/>
</dbReference>
<dbReference type="InterPro" id="IPR042221">
    <property type="entry name" value="Leu/Phe-tRNA_Trfase_N"/>
</dbReference>
<dbReference type="GO" id="GO:0030163">
    <property type="term" value="P:protein catabolic process"/>
    <property type="evidence" value="ECO:0007669"/>
    <property type="project" value="UniProtKB-UniRule"/>
</dbReference>
<comment type="catalytic activity">
    <reaction evidence="4">
        <text>N-terminal L-lysyl-[protein] + L-leucyl-tRNA(Leu) = N-terminal L-leucyl-L-lysyl-[protein] + tRNA(Leu) + H(+)</text>
        <dbReference type="Rhea" id="RHEA:12340"/>
        <dbReference type="Rhea" id="RHEA-COMP:9613"/>
        <dbReference type="Rhea" id="RHEA-COMP:9622"/>
        <dbReference type="Rhea" id="RHEA-COMP:12670"/>
        <dbReference type="Rhea" id="RHEA-COMP:12671"/>
        <dbReference type="ChEBI" id="CHEBI:15378"/>
        <dbReference type="ChEBI" id="CHEBI:65249"/>
        <dbReference type="ChEBI" id="CHEBI:78442"/>
        <dbReference type="ChEBI" id="CHEBI:78494"/>
        <dbReference type="ChEBI" id="CHEBI:133043"/>
        <dbReference type="EC" id="2.3.2.6"/>
    </reaction>
</comment>
<dbReference type="EC" id="2.3.2.6" evidence="4"/>
<dbReference type="SUPFAM" id="SSF55729">
    <property type="entry name" value="Acyl-CoA N-acyltransferases (Nat)"/>
    <property type="match status" value="1"/>
</dbReference>
<accession>A0A251ZUR5</accession>
<dbReference type="NCBIfam" id="TIGR00667">
    <property type="entry name" value="aat"/>
    <property type="match status" value="1"/>
</dbReference>
<dbReference type="PANTHER" id="PTHR30098">
    <property type="entry name" value="LEUCYL/PHENYLALANYL-TRNA--PROTEIN TRANSFERASE"/>
    <property type="match status" value="1"/>
</dbReference>
<gene>
    <name evidence="4" type="primary">aat</name>
    <name evidence="5" type="ORF">HK18_10190</name>
</gene>
<proteinExistence type="inferred from homology"/>
<comment type="catalytic activity">
    <reaction evidence="4">
        <text>N-terminal L-arginyl-[protein] + L-leucyl-tRNA(Leu) = N-terminal L-leucyl-L-arginyl-[protein] + tRNA(Leu) + H(+)</text>
        <dbReference type="Rhea" id="RHEA:50416"/>
        <dbReference type="Rhea" id="RHEA-COMP:9613"/>
        <dbReference type="Rhea" id="RHEA-COMP:9622"/>
        <dbReference type="Rhea" id="RHEA-COMP:12672"/>
        <dbReference type="Rhea" id="RHEA-COMP:12673"/>
        <dbReference type="ChEBI" id="CHEBI:15378"/>
        <dbReference type="ChEBI" id="CHEBI:64719"/>
        <dbReference type="ChEBI" id="CHEBI:78442"/>
        <dbReference type="ChEBI" id="CHEBI:78494"/>
        <dbReference type="ChEBI" id="CHEBI:133044"/>
        <dbReference type="EC" id="2.3.2.6"/>
    </reaction>
</comment>
<dbReference type="InterPro" id="IPR004616">
    <property type="entry name" value="Leu/Phe-tRNA_Trfase"/>
</dbReference>
<evidence type="ECO:0000256" key="2">
    <source>
        <dbReference type="ARBA" id="ARBA00022679"/>
    </source>
</evidence>
<dbReference type="Proteomes" id="UP000194946">
    <property type="component" value="Unassembled WGS sequence"/>
</dbReference>
<keyword evidence="6" id="KW-1185">Reference proteome</keyword>
<keyword evidence="2 4" id="KW-0808">Transferase</keyword>
<dbReference type="InterPro" id="IPR042203">
    <property type="entry name" value="Leu/Phe-tRNA_Trfase_C"/>
</dbReference>
<evidence type="ECO:0000313" key="6">
    <source>
        <dbReference type="Proteomes" id="UP000194946"/>
    </source>
</evidence>
<dbReference type="HAMAP" id="MF_00688">
    <property type="entry name" value="Leu_Phe_trans"/>
    <property type="match status" value="1"/>
</dbReference>
<comment type="catalytic activity">
    <reaction evidence="4">
        <text>L-phenylalanyl-tRNA(Phe) + an N-terminal L-alpha-aminoacyl-[protein] = an N-terminal L-phenylalanyl-L-alpha-aminoacyl-[protein] + tRNA(Phe)</text>
        <dbReference type="Rhea" id="RHEA:43632"/>
        <dbReference type="Rhea" id="RHEA-COMP:9668"/>
        <dbReference type="Rhea" id="RHEA-COMP:9699"/>
        <dbReference type="Rhea" id="RHEA-COMP:10636"/>
        <dbReference type="Rhea" id="RHEA-COMP:10637"/>
        <dbReference type="ChEBI" id="CHEBI:78442"/>
        <dbReference type="ChEBI" id="CHEBI:78531"/>
        <dbReference type="ChEBI" id="CHEBI:78597"/>
        <dbReference type="ChEBI" id="CHEBI:83561"/>
        <dbReference type="EC" id="2.3.2.6"/>
    </reaction>
</comment>
<dbReference type="AlphaFoldDB" id="A0A251ZUR5"/>
<dbReference type="InterPro" id="IPR016181">
    <property type="entry name" value="Acyl_CoA_acyltransferase"/>
</dbReference>
<dbReference type="RefSeq" id="WP_008853138.1">
    <property type="nucleotide sequence ID" value="NZ_JOPB01000007.1"/>
</dbReference>
<name>A0A251ZUR5_9PROT</name>
<dbReference type="Pfam" id="PF03588">
    <property type="entry name" value="Leu_Phe_trans"/>
    <property type="match status" value="1"/>
</dbReference>
<dbReference type="Gene3D" id="3.30.70.3550">
    <property type="entry name" value="Leucyl/phenylalanyl-tRNA-protein transferase, N-terminal domain"/>
    <property type="match status" value="1"/>
</dbReference>
<sequence>MSDHQEEITAEILLEAYRQGVFPMADDKEDPRLYWYRPEERGILPLDDFHLSRRLARTVLADQYDVKVDTDFLAVIDACAHPTPQREQTWINQPIRTLFFELFQLGHAHTVEVWDQDQLVGGLYGLAIGQAFFGESMFSIKTDTSKIALVHLVARLRLGHFQLLDTQFMTSHLAQFGGMEINELEYENRLHQAIIEPAQWLDNSWKADIFQEIKAMRASKTF</sequence>
<comment type="similarity">
    <text evidence="4">Belongs to the L/F-transferase family.</text>
</comment>
<reference evidence="6" key="1">
    <citation type="submission" date="2014-06" db="EMBL/GenBank/DDBJ databases">
        <authorList>
            <person name="Winans N.J."/>
            <person name="Newell P.D."/>
            <person name="Douglas A.E."/>
        </authorList>
    </citation>
    <scope>NUCLEOTIDE SEQUENCE [LARGE SCALE GENOMIC DNA]</scope>
    <source>
        <strain evidence="6">DmL_052</strain>
    </source>
</reference>
<dbReference type="Gene3D" id="3.40.630.70">
    <property type="entry name" value="Leucyl/phenylalanyl-tRNA-protein transferase, C-terminal domain"/>
    <property type="match status" value="1"/>
</dbReference>
<evidence type="ECO:0000256" key="4">
    <source>
        <dbReference type="HAMAP-Rule" id="MF_00688"/>
    </source>
</evidence>
<dbReference type="GO" id="GO:0005737">
    <property type="term" value="C:cytoplasm"/>
    <property type="evidence" value="ECO:0007669"/>
    <property type="project" value="UniProtKB-SubCell"/>
</dbReference>
<evidence type="ECO:0000313" key="5">
    <source>
        <dbReference type="EMBL" id="OUI78390.1"/>
    </source>
</evidence>
<evidence type="ECO:0000256" key="3">
    <source>
        <dbReference type="ARBA" id="ARBA00023315"/>
    </source>
</evidence>
<protein>
    <recommendedName>
        <fullName evidence="4">Leucyl/phenylalanyl-tRNA--protein transferase</fullName>
        <ecNumber evidence="4">2.3.2.6</ecNumber>
    </recommendedName>
    <alternativeName>
        <fullName evidence="4">L/F-transferase</fullName>
    </alternativeName>
    <alternativeName>
        <fullName evidence="4">Leucyltransferase</fullName>
    </alternativeName>
    <alternativeName>
        <fullName evidence="4">Phenyalanyltransferase</fullName>
    </alternativeName>
</protein>
<organism evidence="5 6">
    <name type="scientific">Commensalibacter intestini</name>
    <dbReference type="NCBI Taxonomy" id="479936"/>
    <lineage>
        <taxon>Bacteria</taxon>
        <taxon>Pseudomonadati</taxon>
        <taxon>Pseudomonadota</taxon>
        <taxon>Alphaproteobacteria</taxon>
        <taxon>Acetobacterales</taxon>
        <taxon>Acetobacteraceae</taxon>
    </lineage>
</organism>
<dbReference type="GO" id="GO:0008914">
    <property type="term" value="F:leucyl-tRNA--protein transferase activity"/>
    <property type="evidence" value="ECO:0007669"/>
    <property type="project" value="UniProtKB-UniRule"/>
</dbReference>
<dbReference type="FunFam" id="3.40.630.70:FF:000001">
    <property type="entry name" value="Leucyl/phenylalanyl-tRNA--protein transferase"/>
    <property type="match status" value="1"/>
</dbReference>
<comment type="caution">
    <text evidence="5">The sequence shown here is derived from an EMBL/GenBank/DDBJ whole genome shotgun (WGS) entry which is preliminary data.</text>
</comment>
<keyword evidence="1 4" id="KW-0963">Cytoplasm</keyword>
<evidence type="ECO:0000256" key="1">
    <source>
        <dbReference type="ARBA" id="ARBA00022490"/>
    </source>
</evidence>
<dbReference type="PANTHER" id="PTHR30098:SF2">
    <property type="entry name" value="LEUCYL_PHENYLALANYL-TRNA--PROTEIN TRANSFERASE"/>
    <property type="match status" value="1"/>
</dbReference>
<keyword evidence="3 4" id="KW-0012">Acyltransferase</keyword>
<comment type="function">
    <text evidence="4">Functions in the N-end rule pathway of protein degradation where it conjugates Leu, Phe and, less efficiently, Met from aminoacyl-tRNAs to the N-termini of proteins containing an N-terminal arginine or lysine.</text>
</comment>